<comment type="similarity">
    <text evidence="1 5">Belongs to the pseudouridine synthase RluA family.</text>
</comment>
<comment type="function">
    <text evidence="5">Responsible for synthesis of pseudouridine from uracil.</text>
</comment>
<accession>A0AAV3UA95</accession>
<dbReference type="InterPro" id="IPR050188">
    <property type="entry name" value="RluA_PseudoU_synthase"/>
</dbReference>
<dbReference type="EC" id="5.4.99.-" evidence="5"/>
<dbReference type="InterPro" id="IPR020103">
    <property type="entry name" value="PsdUridine_synth_cat_dom_sf"/>
</dbReference>
<dbReference type="Proteomes" id="UP001409585">
    <property type="component" value="Unassembled WGS sequence"/>
</dbReference>
<dbReference type="GO" id="GO:0000455">
    <property type="term" value="P:enzyme-directed rRNA pseudouridine synthesis"/>
    <property type="evidence" value="ECO:0007669"/>
    <property type="project" value="TreeGrafter"/>
</dbReference>
<evidence type="ECO:0000313" key="8">
    <source>
        <dbReference type="Proteomes" id="UP001409585"/>
    </source>
</evidence>
<evidence type="ECO:0000256" key="2">
    <source>
        <dbReference type="ARBA" id="ARBA00022884"/>
    </source>
</evidence>
<protein>
    <recommendedName>
        <fullName evidence="5">Pseudouridine synthase</fullName>
        <ecNumber evidence="5">5.4.99.-</ecNumber>
    </recommendedName>
</protein>
<comment type="catalytic activity">
    <reaction evidence="5">
        <text>a uridine in RNA = a pseudouridine in RNA</text>
        <dbReference type="Rhea" id="RHEA:48348"/>
        <dbReference type="Rhea" id="RHEA-COMP:12068"/>
        <dbReference type="Rhea" id="RHEA-COMP:12069"/>
        <dbReference type="ChEBI" id="CHEBI:65314"/>
        <dbReference type="ChEBI" id="CHEBI:65315"/>
    </reaction>
</comment>
<dbReference type="InterPro" id="IPR006224">
    <property type="entry name" value="PsdUridine_synth_RluA-like_CS"/>
</dbReference>
<feature type="domain" description="Pseudouridine synthase RsuA/RluA-like" evidence="6">
    <location>
        <begin position="55"/>
        <end position="208"/>
    </location>
</feature>
<comment type="caution">
    <text evidence="7">The sequence shown here is derived from an EMBL/GenBank/DDBJ whole genome shotgun (WGS) entry which is preliminary data.</text>
</comment>
<evidence type="ECO:0000259" key="6">
    <source>
        <dbReference type="Pfam" id="PF00849"/>
    </source>
</evidence>
<keyword evidence="2 4" id="KW-0694">RNA-binding</keyword>
<dbReference type="PROSITE" id="PS50889">
    <property type="entry name" value="S4"/>
    <property type="match status" value="1"/>
</dbReference>
<keyword evidence="8" id="KW-1185">Reference proteome</keyword>
<dbReference type="CDD" id="cd02869">
    <property type="entry name" value="PseudoU_synth_RluA_like"/>
    <property type="match status" value="1"/>
</dbReference>
<dbReference type="EMBL" id="BAABLX010000080">
    <property type="protein sequence ID" value="GAA4961681.1"/>
    <property type="molecule type" value="Genomic_DNA"/>
</dbReference>
<evidence type="ECO:0000256" key="1">
    <source>
        <dbReference type="ARBA" id="ARBA00010876"/>
    </source>
</evidence>
<dbReference type="InterPro" id="IPR006145">
    <property type="entry name" value="PsdUridine_synth_RsuA/RluA"/>
</dbReference>
<keyword evidence="5" id="KW-0413">Isomerase</keyword>
<dbReference type="GO" id="GO:0160141">
    <property type="term" value="F:23S rRNA pseudouridine(955/2504/2580) synthase activity"/>
    <property type="evidence" value="ECO:0007669"/>
    <property type="project" value="UniProtKB-EC"/>
</dbReference>
<evidence type="ECO:0000256" key="5">
    <source>
        <dbReference type="RuleBase" id="RU362028"/>
    </source>
</evidence>
<name>A0AAV3UA95_9ALTE</name>
<dbReference type="Pfam" id="PF00849">
    <property type="entry name" value="PseudoU_synth_2"/>
    <property type="match status" value="1"/>
</dbReference>
<dbReference type="SUPFAM" id="SSF55120">
    <property type="entry name" value="Pseudouridine synthase"/>
    <property type="match status" value="1"/>
</dbReference>
<gene>
    <name evidence="7" type="primary">rluC</name>
    <name evidence="7" type="ORF">GCM10025791_49080</name>
</gene>
<feature type="active site" evidence="3">
    <location>
        <position position="97"/>
    </location>
</feature>
<dbReference type="GO" id="GO:0003723">
    <property type="term" value="F:RNA binding"/>
    <property type="evidence" value="ECO:0007669"/>
    <property type="project" value="UniProtKB-KW"/>
</dbReference>
<organism evidence="7 8">
    <name type="scientific">Halioxenophilus aromaticivorans</name>
    <dbReference type="NCBI Taxonomy" id="1306992"/>
    <lineage>
        <taxon>Bacteria</taxon>
        <taxon>Pseudomonadati</taxon>
        <taxon>Pseudomonadota</taxon>
        <taxon>Gammaproteobacteria</taxon>
        <taxon>Alteromonadales</taxon>
        <taxon>Alteromonadaceae</taxon>
        <taxon>Halioxenophilus</taxon>
    </lineage>
</organism>
<dbReference type="Gene3D" id="3.30.2350.10">
    <property type="entry name" value="Pseudouridine synthase"/>
    <property type="match status" value="1"/>
</dbReference>
<dbReference type="AlphaFoldDB" id="A0AAV3UA95"/>
<dbReference type="PANTHER" id="PTHR21600">
    <property type="entry name" value="MITOCHONDRIAL RNA PSEUDOURIDINE SYNTHASE"/>
    <property type="match status" value="1"/>
</dbReference>
<dbReference type="PANTHER" id="PTHR21600:SF92">
    <property type="entry name" value="RIBOSOMAL LARGE SUBUNIT PSEUDOURIDINE SYNTHASE C"/>
    <property type="match status" value="1"/>
</dbReference>
<evidence type="ECO:0000256" key="3">
    <source>
        <dbReference type="PIRSR" id="PIRSR606225-1"/>
    </source>
</evidence>
<dbReference type="PROSITE" id="PS01129">
    <property type="entry name" value="PSI_RLU"/>
    <property type="match status" value="1"/>
</dbReference>
<dbReference type="NCBIfam" id="TIGR00005">
    <property type="entry name" value="rluA_subfam"/>
    <property type="match status" value="1"/>
</dbReference>
<dbReference type="InterPro" id="IPR006225">
    <property type="entry name" value="PsdUridine_synth_RluC/D"/>
</dbReference>
<proteinExistence type="inferred from homology"/>
<reference evidence="8" key="1">
    <citation type="journal article" date="2019" name="Int. J. Syst. Evol. Microbiol.">
        <title>The Global Catalogue of Microorganisms (GCM) 10K type strain sequencing project: providing services to taxonomists for standard genome sequencing and annotation.</title>
        <authorList>
            <consortium name="The Broad Institute Genomics Platform"/>
            <consortium name="The Broad Institute Genome Sequencing Center for Infectious Disease"/>
            <person name="Wu L."/>
            <person name="Ma J."/>
        </authorList>
    </citation>
    <scope>NUCLEOTIDE SEQUENCE [LARGE SCALE GENOMIC DNA]</scope>
    <source>
        <strain evidence="8">JCM 19134</strain>
    </source>
</reference>
<evidence type="ECO:0000256" key="4">
    <source>
        <dbReference type="PROSITE-ProRule" id="PRU00182"/>
    </source>
</evidence>
<sequence>MRVNKARVKPEYKLKAGDLVRIPPIRLAEAPNIAAPSQSLWRHLESSILYETDAVMVINKPSGIAVHGGDGVDLGLIEAMRQIRSDCRYLELVHRLDKATSGCVMLAKKRSALKALQQRLRAGRGIQKRYRALVMGAWPERVQLVDQPLKRLELPDGNRIVKVHPEGKLSQTRFQVVERFMVPSVGPLTLVQAEPLTGRTHQIRVHAQFSGHSLVGDPKYGDDQVNREVGRLASLRLCLHACGLSVPPGEDFPGLEVEAPLLTDLVRLLEKLRQGES</sequence>
<evidence type="ECO:0000313" key="7">
    <source>
        <dbReference type="EMBL" id="GAA4961681.1"/>
    </source>
</evidence>